<dbReference type="EMBL" id="RBLC01000001">
    <property type="protein sequence ID" value="RKS25662.1"/>
    <property type="molecule type" value="Genomic_DNA"/>
</dbReference>
<feature type="transmembrane region" description="Helical" evidence="1">
    <location>
        <begin position="240"/>
        <end position="257"/>
    </location>
</feature>
<feature type="transmembrane region" description="Helical" evidence="1">
    <location>
        <begin position="48"/>
        <end position="74"/>
    </location>
</feature>
<dbReference type="InterPro" id="IPR050879">
    <property type="entry name" value="Acyltransferase_3"/>
</dbReference>
<feature type="transmembrane region" description="Helical" evidence="1">
    <location>
        <begin position="95"/>
        <end position="116"/>
    </location>
</feature>
<dbReference type="Pfam" id="PF01757">
    <property type="entry name" value="Acyl_transf_3"/>
    <property type="match status" value="1"/>
</dbReference>
<dbReference type="InterPro" id="IPR002656">
    <property type="entry name" value="Acyl_transf_3_dom"/>
</dbReference>
<evidence type="ECO:0000256" key="1">
    <source>
        <dbReference type="SAM" id="Phobius"/>
    </source>
</evidence>
<keyword evidence="4" id="KW-1185">Reference proteome</keyword>
<sequence length="375" mass="43825">MLKKQLNDSRRIFGLDLMRAVAILMVLSSHCLWIYPESNSFFAQLLKLFGFLGVEIFFVLSGFLIGKILLQSFLKHDFSFSHIMKFLKRRWFRTLPNYFLILLANIIIAGIIGYKIESLWKYFFFLQNFSGPMPAFFPESWSLSVEEWAYMLLPLLLLSAAYIAKPKNKSLFFIILLCLLLILSLIAKIYLYANTAVVNLNDWNVSLKAVVVYRLDAILYGVLSSWIYCQYYDFWKKNKAVFLLIGIIGLLFIFFGFGKMAVTDESQNMILYTIYLPAVSACIALFLPFLSRWKSENSIVKKPIIFISLISYSIYLLHYSVILQLMKNFFPVNDFSEIQLHIFTIIYLLLTIIFSFGLYVFYEKPIMDLREKSKK</sequence>
<feature type="transmembrane region" description="Helical" evidence="1">
    <location>
        <begin position="12"/>
        <end position="36"/>
    </location>
</feature>
<feature type="transmembrane region" description="Helical" evidence="1">
    <location>
        <begin position="148"/>
        <end position="164"/>
    </location>
</feature>
<dbReference type="PANTHER" id="PTHR23028:SF53">
    <property type="entry name" value="ACYL_TRANSF_3 DOMAIN-CONTAINING PROTEIN"/>
    <property type="match status" value="1"/>
</dbReference>
<feature type="transmembrane region" description="Helical" evidence="1">
    <location>
        <begin position="338"/>
        <end position="362"/>
    </location>
</feature>
<keyword evidence="1" id="KW-0812">Transmembrane</keyword>
<organism evidence="3 4">
    <name type="scientific">Flavobacterium endophyticum</name>
    <dbReference type="NCBI Taxonomy" id="1540163"/>
    <lineage>
        <taxon>Bacteria</taxon>
        <taxon>Pseudomonadati</taxon>
        <taxon>Bacteroidota</taxon>
        <taxon>Flavobacteriia</taxon>
        <taxon>Flavobacteriales</taxon>
        <taxon>Flavobacteriaceae</taxon>
        <taxon>Flavobacterium</taxon>
    </lineage>
</organism>
<feature type="transmembrane region" description="Helical" evidence="1">
    <location>
        <begin position="303"/>
        <end position="326"/>
    </location>
</feature>
<dbReference type="PANTHER" id="PTHR23028">
    <property type="entry name" value="ACETYLTRANSFERASE"/>
    <property type="match status" value="1"/>
</dbReference>
<feature type="transmembrane region" description="Helical" evidence="1">
    <location>
        <begin position="211"/>
        <end position="228"/>
    </location>
</feature>
<name>A0A495MKT0_9FLAO</name>
<reference evidence="3 4" key="1">
    <citation type="submission" date="2018-10" db="EMBL/GenBank/DDBJ databases">
        <title>Genomic Encyclopedia of Archaeal and Bacterial Type Strains, Phase II (KMG-II): from individual species to whole genera.</title>
        <authorList>
            <person name="Goeker M."/>
        </authorList>
    </citation>
    <scope>NUCLEOTIDE SEQUENCE [LARGE SCALE GENOMIC DNA]</scope>
    <source>
        <strain evidence="3 4">DSM 29537</strain>
    </source>
</reference>
<dbReference type="AlphaFoldDB" id="A0A495MKT0"/>
<dbReference type="GO" id="GO:0016747">
    <property type="term" value="F:acyltransferase activity, transferring groups other than amino-acyl groups"/>
    <property type="evidence" value="ECO:0007669"/>
    <property type="project" value="InterPro"/>
</dbReference>
<evidence type="ECO:0000259" key="2">
    <source>
        <dbReference type="Pfam" id="PF01757"/>
    </source>
</evidence>
<comment type="caution">
    <text evidence="3">The sequence shown here is derived from an EMBL/GenBank/DDBJ whole genome shotgun (WGS) entry which is preliminary data.</text>
</comment>
<accession>A0A495MKT0</accession>
<gene>
    <name evidence="3" type="ORF">CLV94_0700</name>
</gene>
<keyword evidence="1" id="KW-1133">Transmembrane helix</keyword>
<feature type="domain" description="Acyltransferase 3" evidence="2">
    <location>
        <begin position="14"/>
        <end position="359"/>
    </location>
</feature>
<dbReference type="GO" id="GO:0009103">
    <property type="term" value="P:lipopolysaccharide biosynthetic process"/>
    <property type="evidence" value="ECO:0007669"/>
    <property type="project" value="TreeGrafter"/>
</dbReference>
<dbReference type="OrthoDB" id="290051at2"/>
<dbReference type="GO" id="GO:0016020">
    <property type="term" value="C:membrane"/>
    <property type="evidence" value="ECO:0007669"/>
    <property type="project" value="TreeGrafter"/>
</dbReference>
<keyword evidence="1" id="KW-0472">Membrane</keyword>
<evidence type="ECO:0000313" key="3">
    <source>
        <dbReference type="EMBL" id="RKS25662.1"/>
    </source>
</evidence>
<feature type="transmembrane region" description="Helical" evidence="1">
    <location>
        <begin position="171"/>
        <end position="191"/>
    </location>
</feature>
<feature type="transmembrane region" description="Helical" evidence="1">
    <location>
        <begin position="269"/>
        <end position="291"/>
    </location>
</feature>
<protein>
    <submittedName>
        <fullName evidence="3">Peptidoglycan/LPS O-acetylase OafA/YrhL</fullName>
    </submittedName>
</protein>
<evidence type="ECO:0000313" key="4">
    <source>
        <dbReference type="Proteomes" id="UP000277579"/>
    </source>
</evidence>
<dbReference type="Proteomes" id="UP000277579">
    <property type="component" value="Unassembled WGS sequence"/>
</dbReference>
<proteinExistence type="predicted"/>